<evidence type="ECO:0000256" key="4">
    <source>
        <dbReference type="ARBA" id="ARBA00022692"/>
    </source>
</evidence>
<keyword evidence="3" id="KW-1003">Cell membrane</keyword>
<dbReference type="InterPro" id="IPR004299">
    <property type="entry name" value="MBOAT_fam"/>
</dbReference>
<protein>
    <recommendedName>
        <fullName evidence="9">MBOAT family protein</fullName>
    </recommendedName>
</protein>
<feature type="transmembrane region" description="Helical" evidence="7">
    <location>
        <begin position="245"/>
        <end position="263"/>
    </location>
</feature>
<evidence type="ECO:0000313" key="8">
    <source>
        <dbReference type="EMBL" id="BFO80552.1"/>
    </source>
</evidence>
<dbReference type="PIRSF" id="PIRSF016636">
    <property type="entry name" value="AlgI_DltB"/>
    <property type="match status" value="1"/>
</dbReference>
<evidence type="ECO:0000256" key="7">
    <source>
        <dbReference type="SAM" id="Phobius"/>
    </source>
</evidence>
<comment type="subcellular location">
    <subcellularLocation>
        <location evidence="1">Cell membrane</location>
        <topology evidence="1">Multi-pass membrane protein</topology>
    </subcellularLocation>
</comment>
<feature type="transmembrane region" description="Helical" evidence="7">
    <location>
        <begin position="130"/>
        <end position="151"/>
    </location>
</feature>
<evidence type="ECO:0000256" key="5">
    <source>
        <dbReference type="ARBA" id="ARBA00022989"/>
    </source>
</evidence>
<organism evidence="8">
    <name type="scientific">Prevotella sp. GTC17262</name>
    <dbReference type="NCBI Taxonomy" id="3236797"/>
    <lineage>
        <taxon>Bacteria</taxon>
        <taxon>Pseudomonadati</taxon>
        <taxon>Bacteroidota</taxon>
        <taxon>Bacteroidia</taxon>
        <taxon>Bacteroidales</taxon>
        <taxon>Prevotellaceae</taxon>
        <taxon>Prevotella</taxon>
    </lineage>
</organism>
<sequence>MFTKMCVADILVSYTDAVFNNLSNHNAPSILFATILYTFQIYADFNGYSNMAIGTAQILGIRGSENFSRPYFADSVSDFWRRWHISLSSWIKDYIYIPLGGNRKGKYRMFLNQLIAMTLCGMWHGASLTFIVWGGIHGVLVCIHKLWSQYILGHDRHYHPNGFNRVVSILLTFVIVSLVWQLFRINSMSDYLILLEQTGKWGSLFLNDPHVFTFGLLSTIIMMFKDFNDEFATRIHFIHSKSISVRLVSIALLICYIVLFGALDGKTFIYFQF</sequence>
<dbReference type="Pfam" id="PF03062">
    <property type="entry name" value="MBOAT"/>
    <property type="match status" value="1"/>
</dbReference>
<gene>
    <name evidence="8" type="ORF">GTC17262_07430</name>
</gene>
<dbReference type="InterPro" id="IPR024194">
    <property type="entry name" value="Ac/AlaTfrase_AlgI/DltB"/>
</dbReference>
<dbReference type="GO" id="GO:0005886">
    <property type="term" value="C:plasma membrane"/>
    <property type="evidence" value="ECO:0007669"/>
    <property type="project" value="UniProtKB-SubCell"/>
</dbReference>
<keyword evidence="4 7" id="KW-0812">Transmembrane</keyword>
<dbReference type="EMBL" id="AP035789">
    <property type="protein sequence ID" value="BFO80552.1"/>
    <property type="molecule type" value="Genomic_DNA"/>
</dbReference>
<dbReference type="PIRSF" id="PIRSF500217">
    <property type="entry name" value="AlgI"/>
    <property type="match status" value="1"/>
</dbReference>
<evidence type="ECO:0000256" key="2">
    <source>
        <dbReference type="ARBA" id="ARBA00010323"/>
    </source>
</evidence>
<dbReference type="InterPro" id="IPR051085">
    <property type="entry name" value="MB_O-acyltransferase"/>
</dbReference>
<dbReference type="PANTHER" id="PTHR13285">
    <property type="entry name" value="ACYLTRANSFERASE"/>
    <property type="match status" value="1"/>
</dbReference>
<dbReference type="AlphaFoldDB" id="A0AB33JI93"/>
<feature type="transmembrane region" description="Helical" evidence="7">
    <location>
        <begin position="203"/>
        <end position="224"/>
    </location>
</feature>
<reference evidence="8" key="1">
    <citation type="submission" date="2024-07" db="EMBL/GenBank/DDBJ databases">
        <title>Complete genome sequence of Prevotella sp. YM-2024 GTC17262.</title>
        <authorList>
            <person name="Hayashi M."/>
            <person name="Muto Y."/>
            <person name="Tanaka K."/>
            <person name="Niwa H."/>
        </authorList>
    </citation>
    <scope>NUCLEOTIDE SEQUENCE</scope>
    <source>
        <strain evidence="8">GTC17262</strain>
    </source>
</reference>
<keyword evidence="6 7" id="KW-0472">Membrane</keyword>
<dbReference type="GO" id="GO:0042121">
    <property type="term" value="P:alginic acid biosynthetic process"/>
    <property type="evidence" value="ECO:0007669"/>
    <property type="project" value="InterPro"/>
</dbReference>
<dbReference type="GO" id="GO:0016746">
    <property type="term" value="F:acyltransferase activity"/>
    <property type="evidence" value="ECO:0007669"/>
    <property type="project" value="InterPro"/>
</dbReference>
<accession>A0AB33JI93</accession>
<dbReference type="PANTHER" id="PTHR13285:SF18">
    <property type="entry name" value="PROTEIN-CYSTEINE N-PALMITOYLTRANSFERASE RASP"/>
    <property type="match status" value="1"/>
</dbReference>
<evidence type="ECO:0000256" key="6">
    <source>
        <dbReference type="ARBA" id="ARBA00023136"/>
    </source>
</evidence>
<dbReference type="InterPro" id="IPR028362">
    <property type="entry name" value="AlgI"/>
</dbReference>
<feature type="transmembrane region" description="Helical" evidence="7">
    <location>
        <begin position="163"/>
        <end position="183"/>
    </location>
</feature>
<proteinExistence type="inferred from homology"/>
<evidence type="ECO:0008006" key="9">
    <source>
        <dbReference type="Google" id="ProtNLM"/>
    </source>
</evidence>
<evidence type="ECO:0000256" key="3">
    <source>
        <dbReference type="ARBA" id="ARBA00022475"/>
    </source>
</evidence>
<keyword evidence="5 7" id="KW-1133">Transmembrane helix</keyword>
<evidence type="ECO:0000256" key="1">
    <source>
        <dbReference type="ARBA" id="ARBA00004651"/>
    </source>
</evidence>
<comment type="similarity">
    <text evidence="2">Belongs to the membrane-bound acyltransferase family.</text>
</comment>
<name>A0AB33JI93_9BACT</name>